<evidence type="ECO:0000259" key="3">
    <source>
        <dbReference type="Pfam" id="PF01156"/>
    </source>
</evidence>
<dbReference type="GO" id="GO:0005829">
    <property type="term" value="C:cytosol"/>
    <property type="evidence" value="ECO:0007669"/>
    <property type="project" value="TreeGrafter"/>
</dbReference>
<keyword evidence="2 4" id="KW-0326">Glycosidase</keyword>
<keyword evidence="5" id="KW-1185">Reference proteome</keyword>
<evidence type="ECO:0000313" key="4">
    <source>
        <dbReference type="EMBL" id="CAK09372.1"/>
    </source>
</evidence>
<dbReference type="InterPro" id="IPR023186">
    <property type="entry name" value="IUNH"/>
</dbReference>
<dbReference type="EnsemblBacteria" id="CAK09372">
    <property type="protein sequence ID" value="CAK09372"/>
    <property type="gene ID" value="RL3882"/>
</dbReference>
<evidence type="ECO:0000313" key="5">
    <source>
        <dbReference type="Proteomes" id="UP000006575"/>
    </source>
</evidence>
<accession>Q1MCF9</accession>
<proteinExistence type="predicted"/>
<dbReference type="InterPro" id="IPR001910">
    <property type="entry name" value="Inosine/uridine_hydrolase_dom"/>
</dbReference>
<dbReference type="AlphaFoldDB" id="Q1MCF9"/>
<dbReference type="PANTHER" id="PTHR12304:SF4">
    <property type="entry name" value="URIDINE NUCLEOSIDASE"/>
    <property type="match status" value="1"/>
</dbReference>
<dbReference type="Proteomes" id="UP000006575">
    <property type="component" value="Chromosome"/>
</dbReference>
<dbReference type="SUPFAM" id="SSF53590">
    <property type="entry name" value="Nucleoside hydrolase"/>
    <property type="match status" value="1"/>
</dbReference>
<dbReference type="EMBL" id="AM236080">
    <property type="protein sequence ID" value="CAK09372.1"/>
    <property type="molecule type" value="Genomic_DNA"/>
</dbReference>
<dbReference type="EC" id="3.2.2.1" evidence="4"/>
<dbReference type="HOGENOM" id="CLU_036838_2_2_5"/>
<dbReference type="KEGG" id="rle:RL3882"/>
<dbReference type="Gene3D" id="3.90.245.10">
    <property type="entry name" value="Ribonucleoside hydrolase-like"/>
    <property type="match status" value="1"/>
</dbReference>
<dbReference type="eggNOG" id="COG1957">
    <property type="taxonomic scope" value="Bacteria"/>
</dbReference>
<evidence type="ECO:0000256" key="1">
    <source>
        <dbReference type="ARBA" id="ARBA00022801"/>
    </source>
</evidence>
<organism evidence="4 5">
    <name type="scientific">Rhizobium johnstonii (strain DSM 114642 / LMG 32736 / 3841)</name>
    <name type="common">Rhizobium leguminosarum bv. viciae</name>
    <dbReference type="NCBI Taxonomy" id="216596"/>
    <lineage>
        <taxon>Bacteria</taxon>
        <taxon>Pseudomonadati</taxon>
        <taxon>Pseudomonadota</taxon>
        <taxon>Alphaproteobacteria</taxon>
        <taxon>Hyphomicrobiales</taxon>
        <taxon>Rhizobiaceae</taxon>
        <taxon>Rhizobium/Agrobacterium group</taxon>
        <taxon>Rhizobium</taxon>
        <taxon>Rhizobium johnstonii</taxon>
    </lineage>
</organism>
<dbReference type="Pfam" id="PF01156">
    <property type="entry name" value="IU_nuc_hydro"/>
    <property type="match status" value="1"/>
</dbReference>
<gene>
    <name evidence="4" type="primary">iunH2</name>
    <name evidence="4" type="ordered locus">RL3882</name>
</gene>
<evidence type="ECO:0000256" key="2">
    <source>
        <dbReference type="ARBA" id="ARBA00023295"/>
    </source>
</evidence>
<feature type="domain" description="Inosine/uridine-preferring nucleoside hydrolase" evidence="3">
    <location>
        <begin position="16"/>
        <end position="304"/>
    </location>
</feature>
<dbReference type="GO" id="GO:0006152">
    <property type="term" value="P:purine nucleoside catabolic process"/>
    <property type="evidence" value="ECO:0007669"/>
    <property type="project" value="TreeGrafter"/>
</dbReference>
<keyword evidence="1 4" id="KW-0378">Hydrolase</keyword>
<dbReference type="GO" id="GO:0008477">
    <property type="term" value="F:purine nucleosidase activity"/>
    <property type="evidence" value="ECO:0007669"/>
    <property type="project" value="UniProtKB-EC"/>
</dbReference>
<dbReference type="PANTHER" id="PTHR12304">
    <property type="entry name" value="INOSINE-URIDINE PREFERRING NUCLEOSIDE HYDROLASE"/>
    <property type="match status" value="1"/>
</dbReference>
<reference evidence="4 5" key="1">
    <citation type="journal article" date="2006" name="Genome Biol.">
        <title>The genome of Rhizobium leguminosarum has recognizable core and accessory components.</title>
        <authorList>
            <person name="Young J.W."/>
            <person name="Crossman L.C."/>
            <person name="Johnston A.W.B."/>
            <person name="Thomson N.R."/>
            <person name="Ghazoui Z.F."/>
            <person name="Hull K.H."/>
            <person name="Wexler M."/>
            <person name="Curson A.R.J."/>
            <person name="Todd J.D."/>
            <person name="Poole P.S."/>
            <person name="Mauchline T.H."/>
            <person name="East A.K."/>
            <person name="Quail M.A."/>
            <person name="Churcher C."/>
            <person name="Arrowsmith C."/>
            <person name="Cherevach A."/>
            <person name="Chillingworth T."/>
            <person name="Clarke K."/>
            <person name="Cronin A."/>
            <person name="Davis P."/>
            <person name="Fraser A."/>
            <person name="Hance Z."/>
            <person name="Hauser H."/>
            <person name="Jagels K."/>
            <person name="Moule S."/>
            <person name="Mungall K."/>
            <person name="Norbertczak H."/>
            <person name="Rabbinowitsch E."/>
            <person name="Sanders M."/>
            <person name="Simmonds M."/>
            <person name="Whitehead S."/>
            <person name="Parkhill J."/>
        </authorList>
    </citation>
    <scope>NUCLEOTIDE SEQUENCE [LARGE SCALE GENOMIC DNA]</scope>
    <source>
        <strain evidence="5">DSM 114642 / LMG 32736 / 3841</strain>
    </source>
</reference>
<dbReference type="InterPro" id="IPR036452">
    <property type="entry name" value="Ribo_hydro-like"/>
</dbReference>
<protein>
    <submittedName>
        <fullName evidence="4">Inosine-uridine preferring nucleoside hydrolase</fullName>
        <ecNumber evidence="4">3.2.2.1</ecNumber>
    </submittedName>
</protein>
<name>Q1MCF9_RHIJ3</name>
<sequence length="319" mass="33632">MPARQASNGSGEIMGVWIDTDMGFDDIAAILMVGQSEFEIDGISLVFGNTPLPQVRINAAGAASAFGWTFPIHTGRAMPVLGKLETAQAILGETGIPTSGRSLPPAADLAESDAFTALCRWLERKGQHRILALGPLTNIAAVALARPDLAARITELVWMGGGVTSGNHTASAEFNALADPEALSIVIAHGLPLRMVDLDLCRKVLARPEDAEPVRNAGGANAELIADMFSGYIRIGTSRGRPAMAIYDPSAAVAFVAPDIVSFRPARIDVELQGALTRGRTVVETRATHATFNAQFAADIDADMARVIILAALVNEARK</sequence>